<gene>
    <name evidence="1" type="ORF">LIER_29404</name>
</gene>
<comment type="caution">
    <text evidence="1">The sequence shown here is derived from an EMBL/GenBank/DDBJ whole genome shotgun (WGS) entry which is preliminary data.</text>
</comment>
<sequence length="113" mass="12361">MEYFSELLKQHSNNGKFSYHPRCKDIGLVNISFADELFIMCGAIVGSMQTIKKILGMFSDCSGLKPNLTKSSCYFAGVSANTESRLGSILGIPVAALPVKYLGIPPYIKADEY</sequence>
<evidence type="ECO:0000313" key="1">
    <source>
        <dbReference type="EMBL" id="GAA0176403.1"/>
    </source>
</evidence>
<evidence type="ECO:0008006" key="3">
    <source>
        <dbReference type="Google" id="ProtNLM"/>
    </source>
</evidence>
<dbReference type="AlphaFoldDB" id="A0AAV3RN40"/>
<accession>A0AAV3RN40</accession>
<dbReference type="PANTHER" id="PTHR33116">
    <property type="entry name" value="REVERSE TRANSCRIPTASE ZINC-BINDING DOMAIN-CONTAINING PROTEIN-RELATED-RELATED"/>
    <property type="match status" value="1"/>
</dbReference>
<dbReference type="Proteomes" id="UP001454036">
    <property type="component" value="Unassembled WGS sequence"/>
</dbReference>
<name>A0AAV3RN40_LITER</name>
<proteinExistence type="predicted"/>
<organism evidence="1 2">
    <name type="scientific">Lithospermum erythrorhizon</name>
    <name type="common">Purple gromwell</name>
    <name type="synonym">Lithospermum officinale var. erythrorhizon</name>
    <dbReference type="NCBI Taxonomy" id="34254"/>
    <lineage>
        <taxon>Eukaryota</taxon>
        <taxon>Viridiplantae</taxon>
        <taxon>Streptophyta</taxon>
        <taxon>Embryophyta</taxon>
        <taxon>Tracheophyta</taxon>
        <taxon>Spermatophyta</taxon>
        <taxon>Magnoliopsida</taxon>
        <taxon>eudicotyledons</taxon>
        <taxon>Gunneridae</taxon>
        <taxon>Pentapetalae</taxon>
        <taxon>asterids</taxon>
        <taxon>lamiids</taxon>
        <taxon>Boraginales</taxon>
        <taxon>Boraginaceae</taxon>
        <taxon>Boraginoideae</taxon>
        <taxon>Lithospermeae</taxon>
        <taxon>Lithospermum</taxon>
    </lineage>
</organism>
<dbReference type="PANTHER" id="PTHR33116:SF78">
    <property type="entry name" value="OS12G0587133 PROTEIN"/>
    <property type="match status" value="1"/>
</dbReference>
<protein>
    <recommendedName>
        <fullName evidence="3">Reverse transcriptase domain-containing protein</fullName>
    </recommendedName>
</protein>
<dbReference type="EMBL" id="BAABME010010115">
    <property type="protein sequence ID" value="GAA0176403.1"/>
    <property type="molecule type" value="Genomic_DNA"/>
</dbReference>
<keyword evidence="2" id="KW-1185">Reference proteome</keyword>
<reference evidence="1 2" key="1">
    <citation type="submission" date="2024-01" db="EMBL/GenBank/DDBJ databases">
        <title>The complete chloroplast genome sequence of Lithospermum erythrorhizon: insights into the phylogenetic relationship among Boraginaceae species and the maternal lineages of purple gromwells.</title>
        <authorList>
            <person name="Okada T."/>
            <person name="Watanabe K."/>
        </authorList>
    </citation>
    <scope>NUCLEOTIDE SEQUENCE [LARGE SCALE GENOMIC DNA]</scope>
</reference>
<evidence type="ECO:0000313" key="2">
    <source>
        <dbReference type="Proteomes" id="UP001454036"/>
    </source>
</evidence>